<dbReference type="Proteomes" id="UP001320119">
    <property type="component" value="Chromosome"/>
</dbReference>
<keyword evidence="2" id="KW-1185">Reference proteome</keyword>
<protein>
    <recommendedName>
        <fullName evidence="3">Tetratricopeptide repeat protein</fullName>
    </recommendedName>
</protein>
<dbReference type="AlphaFoldDB" id="A0AAN2BIR1"/>
<dbReference type="InterPro" id="IPR011990">
    <property type="entry name" value="TPR-like_helical_dom_sf"/>
</dbReference>
<dbReference type="SUPFAM" id="SSF48452">
    <property type="entry name" value="TPR-like"/>
    <property type="match status" value="1"/>
</dbReference>
<dbReference type="RefSeq" id="WP_236985675.1">
    <property type="nucleotide sequence ID" value="NZ_AP023086.1"/>
</dbReference>
<reference evidence="1 2" key="1">
    <citation type="journal article" date="2022" name="IScience">
        <title>An ultrasensitive nanofiber-based assay for enzymatic hydrolysis and deep-sea microbial degradation of cellulose.</title>
        <authorList>
            <person name="Tsudome M."/>
            <person name="Tachioka M."/>
            <person name="Miyazaki M."/>
            <person name="Uchimura K."/>
            <person name="Tsuda M."/>
            <person name="Takaki Y."/>
            <person name="Deguchi S."/>
        </authorList>
    </citation>
    <scope>NUCLEOTIDE SEQUENCE [LARGE SCALE GENOMIC DNA]</scope>
    <source>
        <strain evidence="1 2">GE09</strain>
    </source>
</reference>
<dbReference type="KEGG" id="marq:MARGE09_P0367"/>
<organism evidence="1 2">
    <name type="scientific">Marinagarivorans cellulosilyticus</name>
    <dbReference type="NCBI Taxonomy" id="2721545"/>
    <lineage>
        <taxon>Bacteria</taxon>
        <taxon>Pseudomonadati</taxon>
        <taxon>Pseudomonadota</taxon>
        <taxon>Gammaproteobacteria</taxon>
        <taxon>Cellvibrionales</taxon>
        <taxon>Cellvibrionaceae</taxon>
        <taxon>Marinagarivorans</taxon>
    </lineage>
</organism>
<sequence length="440" mass="50337">MASMPALTRKVAALLNAHGWDLEYFKGFILGLVWLDLYRENSRYEAFLDVKEGTLTKEENLLLEQYASKISDEIELERFRFSAGCKVDVSDFSANYTKNSKLHQWANGVHMACRILEVMIEDGDVEADETTAYLMERIAETAYPFLEKKFAKDFFSELNERRIPPSECAELLGRLRSDLPKLIRDITLSSQMVNHMPPSEGYEAQEEEFQGPIGNVHSYFAGLTDPFAMNDRIDRLLPVVMEGPKSNRVKHVEILHQYAEKALGEECFEENTGMFWGLIETRTYMRVLTALAEAYRTSMQREKAVACYEKSLLLCEDDNLGARYLLADLYMELRRVDDALKLIDRFDSDQGAMMLFTKALALFMKYNDSPKAREGLKSAIKSNSYIVPLLLDKAPMPSELPSYYSPGDKSEAALYVAENRLLWRNSVGAMEWLSGYPFKT</sequence>
<name>A0AAN2BIR1_9GAMM</name>
<gene>
    <name evidence="1" type="ORF">MARGE09_P0367</name>
</gene>
<dbReference type="EMBL" id="AP023086">
    <property type="protein sequence ID" value="BCD96168.1"/>
    <property type="molecule type" value="Genomic_DNA"/>
</dbReference>
<evidence type="ECO:0000313" key="1">
    <source>
        <dbReference type="EMBL" id="BCD96168.1"/>
    </source>
</evidence>
<accession>A0AAN2BIR1</accession>
<proteinExistence type="predicted"/>
<dbReference type="Gene3D" id="1.25.40.10">
    <property type="entry name" value="Tetratricopeptide repeat domain"/>
    <property type="match status" value="1"/>
</dbReference>
<evidence type="ECO:0000313" key="2">
    <source>
        <dbReference type="Proteomes" id="UP001320119"/>
    </source>
</evidence>
<evidence type="ECO:0008006" key="3">
    <source>
        <dbReference type="Google" id="ProtNLM"/>
    </source>
</evidence>